<dbReference type="RefSeq" id="WP_073317915.1">
    <property type="nucleotide sequence ID" value="NZ_FQWD01000001.1"/>
</dbReference>
<keyword evidence="5" id="KW-0631">Potassium channel</keyword>
<gene>
    <name evidence="14" type="ORF">SAMN05216361_0740</name>
</gene>
<dbReference type="InterPro" id="IPR028325">
    <property type="entry name" value="VG_K_chnl"/>
</dbReference>
<evidence type="ECO:0000256" key="9">
    <source>
        <dbReference type="ARBA" id="ARBA00023065"/>
    </source>
</evidence>
<keyword evidence="7" id="KW-0630">Potassium</keyword>
<dbReference type="Gene3D" id="1.20.120.350">
    <property type="entry name" value="Voltage-gated potassium channels. Chain C"/>
    <property type="match status" value="1"/>
</dbReference>
<dbReference type="GO" id="GO:0001508">
    <property type="term" value="P:action potential"/>
    <property type="evidence" value="ECO:0007669"/>
    <property type="project" value="TreeGrafter"/>
</dbReference>
<keyword evidence="3" id="KW-0633">Potassium transport</keyword>
<feature type="transmembrane region" description="Helical" evidence="12">
    <location>
        <begin position="102"/>
        <end position="128"/>
    </location>
</feature>
<keyword evidence="9" id="KW-0406">Ion transport</keyword>
<keyword evidence="10 12" id="KW-0472">Membrane</keyword>
<evidence type="ECO:0000313" key="15">
    <source>
        <dbReference type="Proteomes" id="UP000184520"/>
    </source>
</evidence>
<dbReference type="PANTHER" id="PTHR11537:SF254">
    <property type="entry name" value="POTASSIUM VOLTAGE-GATED CHANNEL PROTEIN SHAB"/>
    <property type="match status" value="1"/>
</dbReference>
<proteinExistence type="predicted"/>
<evidence type="ECO:0000256" key="2">
    <source>
        <dbReference type="ARBA" id="ARBA00022448"/>
    </source>
</evidence>
<evidence type="ECO:0000259" key="13">
    <source>
        <dbReference type="Pfam" id="PF00520"/>
    </source>
</evidence>
<dbReference type="AlphaFoldDB" id="A0A1M5F9S4"/>
<reference evidence="15" key="1">
    <citation type="submission" date="2016-11" db="EMBL/GenBank/DDBJ databases">
        <authorList>
            <person name="Varghese N."/>
            <person name="Submissions S."/>
        </authorList>
    </citation>
    <scope>NUCLEOTIDE SEQUENCE [LARGE SCALE GENOMIC DNA]</scope>
    <source>
        <strain evidence="15">CGMCC 1.8995</strain>
    </source>
</reference>
<feature type="transmembrane region" description="Helical" evidence="12">
    <location>
        <begin position="26"/>
        <end position="47"/>
    </location>
</feature>
<keyword evidence="8 12" id="KW-1133">Transmembrane helix</keyword>
<evidence type="ECO:0000256" key="4">
    <source>
        <dbReference type="ARBA" id="ARBA00022692"/>
    </source>
</evidence>
<accession>A0A1M5F9S4</accession>
<keyword evidence="2" id="KW-0813">Transport</keyword>
<protein>
    <submittedName>
        <fullName evidence="14">Voltage-gated potassium channel</fullName>
    </submittedName>
</protein>
<keyword evidence="15" id="KW-1185">Reference proteome</keyword>
<comment type="subcellular location">
    <subcellularLocation>
        <location evidence="1">Membrane</location>
        <topology evidence="1">Multi-pass membrane protein</topology>
    </subcellularLocation>
</comment>
<keyword evidence="4 12" id="KW-0812">Transmembrane</keyword>
<evidence type="ECO:0000256" key="8">
    <source>
        <dbReference type="ARBA" id="ARBA00022989"/>
    </source>
</evidence>
<evidence type="ECO:0000313" key="14">
    <source>
        <dbReference type="EMBL" id="SHF88229.1"/>
    </source>
</evidence>
<evidence type="ECO:0000256" key="10">
    <source>
        <dbReference type="ARBA" id="ARBA00023136"/>
    </source>
</evidence>
<name>A0A1M5F9S4_9ALTE</name>
<evidence type="ECO:0000256" key="6">
    <source>
        <dbReference type="ARBA" id="ARBA00022882"/>
    </source>
</evidence>
<dbReference type="SUPFAM" id="SSF81324">
    <property type="entry name" value="Voltage-gated potassium channels"/>
    <property type="match status" value="1"/>
</dbReference>
<evidence type="ECO:0000256" key="7">
    <source>
        <dbReference type="ARBA" id="ARBA00022958"/>
    </source>
</evidence>
<dbReference type="InterPro" id="IPR027359">
    <property type="entry name" value="Volt_channel_dom_sf"/>
</dbReference>
<dbReference type="PANTHER" id="PTHR11537">
    <property type="entry name" value="VOLTAGE-GATED POTASSIUM CHANNEL"/>
    <property type="match status" value="1"/>
</dbReference>
<dbReference type="STRING" id="634436.SAMN05216361_0740"/>
<dbReference type="GO" id="GO:0005249">
    <property type="term" value="F:voltage-gated potassium channel activity"/>
    <property type="evidence" value="ECO:0007669"/>
    <property type="project" value="InterPro"/>
</dbReference>
<feature type="transmembrane region" description="Helical" evidence="12">
    <location>
        <begin position="164"/>
        <end position="186"/>
    </location>
</feature>
<dbReference type="InterPro" id="IPR005821">
    <property type="entry name" value="Ion_trans_dom"/>
</dbReference>
<evidence type="ECO:0000256" key="3">
    <source>
        <dbReference type="ARBA" id="ARBA00022538"/>
    </source>
</evidence>
<evidence type="ECO:0000256" key="12">
    <source>
        <dbReference type="SAM" id="Phobius"/>
    </source>
</evidence>
<dbReference type="Gene3D" id="1.10.287.70">
    <property type="match status" value="1"/>
</dbReference>
<feature type="domain" description="Ion transport" evidence="13">
    <location>
        <begin position="25"/>
        <end position="253"/>
    </location>
</feature>
<organism evidence="14 15">
    <name type="scientific">Marisediminitalea aggregata</name>
    <dbReference type="NCBI Taxonomy" id="634436"/>
    <lineage>
        <taxon>Bacteria</taxon>
        <taxon>Pseudomonadati</taxon>
        <taxon>Pseudomonadota</taxon>
        <taxon>Gammaproteobacteria</taxon>
        <taxon>Alteromonadales</taxon>
        <taxon>Alteromonadaceae</taxon>
        <taxon>Marisediminitalea</taxon>
    </lineage>
</organism>
<dbReference type="GO" id="GO:0008076">
    <property type="term" value="C:voltage-gated potassium channel complex"/>
    <property type="evidence" value="ECO:0007669"/>
    <property type="project" value="InterPro"/>
</dbReference>
<evidence type="ECO:0000256" key="1">
    <source>
        <dbReference type="ARBA" id="ARBA00004141"/>
    </source>
</evidence>
<keyword evidence="11 14" id="KW-0407">Ion channel</keyword>
<dbReference type="Proteomes" id="UP000184520">
    <property type="component" value="Unassembled WGS sequence"/>
</dbReference>
<sequence length="337" mass="37978">MTQYSPTARLYHILEPAPKGDTPSRVFDLLLIALILLNAFAVMMSTVHSFHQQWAEPLYWFEVFSVGVFTLEYVCRVWSCVHAPHTKVYRQAPYTEPWQQRLRYLFTPMALIDLLAILPFYLGMFFVIDLRILRLLRLTRLIKLGRYSRSVNLLLTVIRKEARVLFAAVSVLIIVMVLSATGMYYIEQHAQPNAFGSIPAALWWAINTLTTVGYGDVTPITPLGKLFSGIITILGVGIFALPAGILAARLSELSRVRRDTFRKHVLEVMEDGSLSPHELGRLNQLREALDLDDEQANLLIDLAVENTRQTGGAQGVNFCPHCGKSLVSHQTPKKDDA</sequence>
<dbReference type="Pfam" id="PF00520">
    <property type="entry name" value="Ion_trans"/>
    <property type="match status" value="1"/>
</dbReference>
<evidence type="ECO:0000256" key="11">
    <source>
        <dbReference type="ARBA" id="ARBA00023303"/>
    </source>
</evidence>
<feature type="transmembrane region" description="Helical" evidence="12">
    <location>
        <begin position="226"/>
        <end position="248"/>
    </location>
</feature>
<dbReference type="PRINTS" id="PR00169">
    <property type="entry name" value="KCHANNEL"/>
</dbReference>
<evidence type="ECO:0000256" key="5">
    <source>
        <dbReference type="ARBA" id="ARBA00022826"/>
    </source>
</evidence>
<dbReference type="EMBL" id="FQWD01000001">
    <property type="protein sequence ID" value="SHF88229.1"/>
    <property type="molecule type" value="Genomic_DNA"/>
</dbReference>
<keyword evidence="6" id="KW-0851">Voltage-gated channel</keyword>